<sequence>MNESPGAGALEYARTLTEGLSRDEAAVVIRRLLTEPPADPRVKRCDFCSYPWRDSSLRNTKRTCCDECKTGAKSFQKRQQRADKALLTGKVRKRTKRDEYYVWWLEYPFWLDEYEMLKRAWKYEVPHGVELIDTVRSQNEAYGDGNRKRGAHAAGE</sequence>
<name>A0A329MI74_9BACL</name>
<reference evidence="1 2" key="1">
    <citation type="journal article" date="2009" name="Int. J. Syst. Evol. Microbiol.">
        <title>Paenibacillus contaminans sp. nov., isolated from a contaminated laboratory plate.</title>
        <authorList>
            <person name="Chou J.H."/>
            <person name="Lee J.H."/>
            <person name="Lin M.C."/>
            <person name="Chang P.S."/>
            <person name="Arun A.B."/>
            <person name="Young C.C."/>
            <person name="Chen W.M."/>
        </authorList>
    </citation>
    <scope>NUCLEOTIDE SEQUENCE [LARGE SCALE GENOMIC DNA]</scope>
    <source>
        <strain evidence="1 2">CKOBP-6</strain>
    </source>
</reference>
<accession>A0A329MI74</accession>
<evidence type="ECO:0000313" key="1">
    <source>
        <dbReference type="EMBL" id="RAV19504.1"/>
    </source>
</evidence>
<gene>
    <name evidence="1" type="ORF">DQG23_21190</name>
</gene>
<dbReference type="AlphaFoldDB" id="A0A329MI74"/>
<dbReference type="OrthoDB" id="2867197at2"/>
<proteinExistence type="predicted"/>
<dbReference type="RefSeq" id="WP_113032865.1">
    <property type="nucleotide sequence ID" value="NZ_QMFB01000012.1"/>
</dbReference>
<dbReference type="Proteomes" id="UP000250369">
    <property type="component" value="Unassembled WGS sequence"/>
</dbReference>
<organism evidence="1 2">
    <name type="scientific">Paenibacillus contaminans</name>
    <dbReference type="NCBI Taxonomy" id="450362"/>
    <lineage>
        <taxon>Bacteria</taxon>
        <taxon>Bacillati</taxon>
        <taxon>Bacillota</taxon>
        <taxon>Bacilli</taxon>
        <taxon>Bacillales</taxon>
        <taxon>Paenibacillaceae</taxon>
        <taxon>Paenibacillus</taxon>
    </lineage>
</organism>
<dbReference type="EMBL" id="QMFB01000012">
    <property type="protein sequence ID" value="RAV19504.1"/>
    <property type="molecule type" value="Genomic_DNA"/>
</dbReference>
<keyword evidence="2" id="KW-1185">Reference proteome</keyword>
<comment type="caution">
    <text evidence="1">The sequence shown here is derived from an EMBL/GenBank/DDBJ whole genome shotgun (WGS) entry which is preliminary data.</text>
</comment>
<protein>
    <submittedName>
        <fullName evidence="1">Uncharacterized protein</fullName>
    </submittedName>
</protein>
<evidence type="ECO:0000313" key="2">
    <source>
        <dbReference type="Proteomes" id="UP000250369"/>
    </source>
</evidence>